<name>A0ABT6G374_9FLAO</name>
<dbReference type="RefSeq" id="WP_278005804.1">
    <property type="nucleotide sequence ID" value="NZ_JARSBN010000005.1"/>
</dbReference>
<dbReference type="EMBL" id="JARSBN010000005">
    <property type="protein sequence ID" value="MDG4716357.1"/>
    <property type="molecule type" value="Genomic_DNA"/>
</dbReference>
<reference evidence="1 2" key="1">
    <citation type="submission" date="2023-03" db="EMBL/GenBank/DDBJ databases">
        <title>Strain YYF002 represents a novel species in the genus Winogradskyella isolated from seawater.</title>
        <authorList>
            <person name="Fu Z.-Y."/>
        </authorList>
    </citation>
    <scope>NUCLEOTIDE SEQUENCE [LARGE SCALE GENOMIC DNA]</scope>
    <source>
        <strain evidence="1 2">YYF002</strain>
    </source>
</reference>
<comment type="caution">
    <text evidence="1">The sequence shown here is derived from an EMBL/GenBank/DDBJ whole genome shotgun (WGS) entry which is preliminary data.</text>
</comment>
<accession>A0ABT6G374</accession>
<dbReference type="Pfam" id="PF14305">
    <property type="entry name" value="ATPgrasp_TupA"/>
    <property type="match status" value="1"/>
</dbReference>
<evidence type="ECO:0000313" key="1">
    <source>
        <dbReference type="EMBL" id="MDG4716357.1"/>
    </source>
</evidence>
<keyword evidence="2" id="KW-1185">Reference proteome</keyword>
<sequence>MNFIKRKYYQLLVKFLKNKPNSDVDFIKAKYFLKNNKQLNIENPQEFTEKLQWLNLNLYNEDYKDFVDKYEVRKYVEKKIGEGFLVDFIAVFNDVDEIDFNVLPNQFVLKATHGSGYNIIIKDKSKIDITEVKRTLNKYLKSNYYDKYKERVYKKVQPRILIEHYLEEVDGENVLDYKFFCVHGEVIYIFVLMRDKDGKKKYCFYDLDWNKIKNDNPSNTFLSKDIERPDNLNELLSVAKKLAEGFIFIRVDLYSIEGKIYFGELTFFPTSGLQRLYVERLNKELGELMHLPIESGA</sequence>
<dbReference type="InterPro" id="IPR029465">
    <property type="entry name" value="ATPgrasp_TupA"/>
</dbReference>
<protein>
    <submittedName>
        <fullName evidence="1">ATP-grasp fold amidoligase family protein</fullName>
    </submittedName>
</protein>
<dbReference type="Proteomes" id="UP001529085">
    <property type="component" value="Unassembled WGS sequence"/>
</dbReference>
<evidence type="ECO:0000313" key="2">
    <source>
        <dbReference type="Proteomes" id="UP001529085"/>
    </source>
</evidence>
<proteinExistence type="predicted"/>
<gene>
    <name evidence="1" type="ORF">P7122_10760</name>
</gene>
<organism evidence="1 2">
    <name type="scientific">Winogradskyella marincola</name>
    <dbReference type="NCBI Taxonomy" id="3037795"/>
    <lineage>
        <taxon>Bacteria</taxon>
        <taxon>Pseudomonadati</taxon>
        <taxon>Bacteroidota</taxon>
        <taxon>Flavobacteriia</taxon>
        <taxon>Flavobacteriales</taxon>
        <taxon>Flavobacteriaceae</taxon>
        <taxon>Winogradskyella</taxon>
    </lineage>
</organism>